<accession>A0ABQ9JTQ1</accession>
<evidence type="ECO:0000313" key="1">
    <source>
        <dbReference type="EMBL" id="KAJ8981663.1"/>
    </source>
</evidence>
<gene>
    <name evidence="1" type="ORF">NQ317_017283</name>
</gene>
<comment type="caution">
    <text evidence="1">The sequence shown here is derived from an EMBL/GenBank/DDBJ whole genome shotgun (WGS) entry which is preliminary data.</text>
</comment>
<name>A0ABQ9JTQ1_9CUCU</name>
<protein>
    <submittedName>
        <fullName evidence="1">Uncharacterized protein</fullName>
    </submittedName>
</protein>
<dbReference type="Proteomes" id="UP001162164">
    <property type="component" value="Unassembled WGS sequence"/>
</dbReference>
<proteinExistence type="predicted"/>
<evidence type="ECO:0000313" key="2">
    <source>
        <dbReference type="Proteomes" id="UP001162164"/>
    </source>
</evidence>
<sequence>MPGLSFVCCSSRSKNNPRARTHVTNLNKPVVPLQFVSQSFSNVKSILWKYLPAGFRVVKQFITSAVYIYFYVCDLNGSYSKRC</sequence>
<reference evidence="1" key="1">
    <citation type="journal article" date="2023" name="Insect Mol. Biol.">
        <title>Genome sequencing provides insights into the evolution of gene families encoding plant cell wall-degrading enzymes in longhorned beetles.</title>
        <authorList>
            <person name="Shin N.R."/>
            <person name="Okamura Y."/>
            <person name="Kirsch R."/>
            <person name="Pauchet Y."/>
        </authorList>
    </citation>
    <scope>NUCLEOTIDE SEQUENCE</scope>
    <source>
        <strain evidence="1">MMC_N1</strain>
    </source>
</reference>
<keyword evidence="2" id="KW-1185">Reference proteome</keyword>
<dbReference type="EMBL" id="JAPWTJ010000172">
    <property type="protein sequence ID" value="KAJ8981663.1"/>
    <property type="molecule type" value="Genomic_DNA"/>
</dbReference>
<organism evidence="1 2">
    <name type="scientific">Molorchus minor</name>
    <dbReference type="NCBI Taxonomy" id="1323400"/>
    <lineage>
        <taxon>Eukaryota</taxon>
        <taxon>Metazoa</taxon>
        <taxon>Ecdysozoa</taxon>
        <taxon>Arthropoda</taxon>
        <taxon>Hexapoda</taxon>
        <taxon>Insecta</taxon>
        <taxon>Pterygota</taxon>
        <taxon>Neoptera</taxon>
        <taxon>Endopterygota</taxon>
        <taxon>Coleoptera</taxon>
        <taxon>Polyphaga</taxon>
        <taxon>Cucujiformia</taxon>
        <taxon>Chrysomeloidea</taxon>
        <taxon>Cerambycidae</taxon>
        <taxon>Lamiinae</taxon>
        <taxon>Monochamini</taxon>
        <taxon>Molorchus</taxon>
    </lineage>
</organism>